<protein>
    <submittedName>
        <fullName evidence="2">Uncharacterized protein</fullName>
    </submittedName>
</protein>
<name>A0ABD2LB46_9BILA</name>
<dbReference type="EMBL" id="JBICBT010000470">
    <property type="protein sequence ID" value="KAL3112442.1"/>
    <property type="molecule type" value="Genomic_DNA"/>
</dbReference>
<organism evidence="2 3">
    <name type="scientific">Heterodera trifolii</name>
    <dbReference type="NCBI Taxonomy" id="157864"/>
    <lineage>
        <taxon>Eukaryota</taxon>
        <taxon>Metazoa</taxon>
        <taxon>Ecdysozoa</taxon>
        <taxon>Nematoda</taxon>
        <taxon>Chromadorea</taxon>
        <taxon>Rhabditida</taxon>
        <taxon>Tylenchina</taxon>
        <taxon>Tylenchomorpha</taxon>
        <taxon>Tylenchoidea</taxon>
        <taxon>Heteroderidae</taxon>
        <taxon>Heteroderinae</taxon>
        <taxon>Heterodera</taxon>
    </lineage>
</organism>
<reference evidence="2 3" key="1">
    <citation type="submission" date="2024-10" db="EMBL/GenBank/DDBJ databases">
        <authorList>
            <person name="Kim D."/>
        </authorList>
    </citation>
    <scope>NUCLEOTIDE SEQUENCE [LARGE SCALE GENOMIC DNA]</scope>
    <source>
        <strain evidence="2">BH-2024</strain>
    </source>
</reference>
<evidence type="ECO:0000313" key="3">
    <source>
        <dbReference type="Proteomes" id="UP001620626"/>
    </source>
</evidence>
<gene>
    <name evidence="2" type="ORF">niasHT_016571</name>
</gene>
<comment type="caution">
    <text evidence="2">The sequence shown here is derived from an EMBL/GenBank/DDBJ whole genome shotgun (WGS) entry which is preliminary data.</text>
</comment>
<proteinExistence type="predicted"/>
<accession>A0ABD2LB46</accession>
<dbReference type="Proteomes" id="UP001620626">
    <property type="component" value="Unassembled WGS sequence"/>
</dbReference>
<evidence type="ECO:0000256" key="1">
    <source>
        <dbReference type="SAM" id="SignalP"/>
    </source>
</evidence>
<dbReference type="AlphaFoldDB" id="A0ABD2LB46"/>
<feature type="chain" id="PRO_5044780062" evidence="1">
    <location>
        <begin position="21"/>
        <end position="127"/>
    </location>
</feature>
<feature type="signal peptide" evidence="1">
    <location>
        <begin position="1"/>
        <end position="20"/>
    </location>
</feature>
<sequence length="127" mass="14288">MRSLSPMFVLLFCQIAFCNGALTCKRGVFTEEGDLAVKMLGAERVKELMKRPCERGVKQCRALLCSSGKHIYNSWDCSDGSMSAEETANFHGPDEANAFRPELGLKPEDWHCEVQFLPLVESRNEEL</sequence>
<keyword evidence="3" id="KW-1185">Reference proteome</keyword>
<keyword evidence="1" id="KW-0732">Signal</keyword>
<evidence type="ECO:0000313" key="2">
    <source>
        <dbReference type="EMBL" id="KAL3112442.1"/>
    </source>
</evidence>